<evidence type="ECO:0000256" key="2">
    <source>
        <dbReference type="ARBA" id="ARBA00023315"/>
    </source>
</evidence>
<dbReference type="PANTHER" id="PTHR43877">
    <property type="entry name" value="AMINOALKYLPHOSPHONATE N-ACETYLTRANSFERASE-RELATED-RELATED"/>
    <property type="match status" value="1"/>
</dbReference>
<comment type="caution">
    <text evidence="4">The sequence shown here is derived from an EMBL/GenBank/DDBJ whole genome shotgun (WGS) entry which is preliminary data.</text>
</comment>
<organism evidence="4 5">
    <name type="scientific">Amnibacterium kyonggiense</name>
    <dbReference type="NCBI Taxonomy" id="595671"/>
    <lineage>
        <taxon>Bacteria</taxon>
        <taxon>Bacillati</taxon>
        <taxon>Actinomycetota</taxon>
        <taxon>Actinomycetes</taxon>
        <taxon>Micrococcales</taxon>
        <taxon>Microbacteriaceae</taxon>
        <taxon>Amnibacterium</taxon>
    </lineage>
</organism>
<dbReference type="RefSeq" id="WP_162850869.1">
    <property type="nucleotide sequence ID" value="NZ_BAAARP010000001.1"/>
</dbReference>
<dbReference type="InterPro" id="IPR016181">
    <property type="entry name" value="Acyl_CoA_acyltransferase"/>
</dbReference>
<protein>
    <submittedName>
        <fullName evidence="4">Acetyltransferase (GNAT) family protein</fullName>
    </submittedName>
</protein>
<gene>
    <name evidence="4" type="ORF">CLV52_2966</name>
</gene>
<feature type="domain" description="N-acetyltransferase" evidence="3">
    <location>
        <begin position="3"/>
        <end position="152"/>
    </location>
</feature>
<dbReference type="PROSITE" id="PS51186">
    <property type="entry name" value="GNAT"/>
    <property type="match status" value="1"/>
</dbReference>
<reference evidence="4 5" key="1">
    <citation type="submission" date="2019-03" db="EMBL/GenBank/DDBJ databases">
        <title>Genomic Encyclopedia of Archaeal and Bacterial Type Strains, Phase II (KMG-II): from individual species to whole genera.</title>
        <authorList>
            <person name="Goeker M."/>
        </authorList>
    </citation>
    <scope>NUCLEOTIDE SEQUENCE [LARGE SCALE GENOMIC DNA]</scope>
    <source>
        <strain evidence="4 5">DSM 24782</strain>
    </source>
</reference>
<dbReference type="SUPFAM" id="SSF55729">
    <property type="entry name" value="Acyl-CoA N-acyltransferases (Nat)"/>
    <property type="match status" value="1"/>
</dbReference>
<evidence type="ECO:0000256" key="1">
    <source>
        <dbReference type="ARBA" id="ARBA00022679"/>
    </source>
</evidence>
<dbReference type="GO" id="GO:0016747">
    <property type="term" value="F:acyltransferase activity, transferring groups other than amino-acyl groups"/>
    <property type="evidence" value="ECO:0007669"/>
    <property type="project" value="InterPro"/>
</dbReference>
<name>A0A4R7FGS6_9MICO</name>
<dbReference type="Proteomes" id="UP000295344">
    <property type="component" value="Unassembled WGS sequence"/>
</dbReference>
<keyword evidence="5" id="KW-1185">Reference proteome</keyword>
<dbReference type="InterPro" id="IPR050832">
    <property type="entry name" value="Bact_Acetyltransf"/>
</dbReference>
<dbReference type="Pfam" id="PF00583">
    <property type="entry name" value="Acetyltransf_1"/>
    <property type="match status" value="1"/>
</dbReference>
<keyword evidence="2" id="KW-0012">Acyltransferase</keyword>
<accession>A0A4R7FGS6</accession>
<keyword evidence="1 4" id="KW-0808">Transferase</keyword>
<dbReference type="InterPro" id="IPR000182">
    <property type="entry name" value="GNAT_dom"/>
</dbReference>
<dbReference type="EMBL" id="SOAM01000003">
    <property type="protein sequence ID" value="TDS75857.1"/>
    <property type="molecule type" value="Genomic_DNA"/>
</dbReference>
<dbReference type="Gene3D" id="3.40.630.30">
    <property type="match status" value="1"/>
</dbReference>
<sequence>MTASARLAVAADAAALVALRAAMFDAMGQDTADPRWRTAAQRWFEAALAGDDVLVAVVDEPSAGPVACAMAVLEHRAPSPTNPAGLAAHLSQVSTLPGHRRRGHARACLSALLAELDRRGVGRTDLFATADGEALYLDLGFRASPYPALRRP</sequence>
<evidence type="ECO:0000259" key="3">
    <source>
        <dbReference type="PROSITE" id="PS51186"/>
    </source>
</evidence>
<evidence type="ECO:0000313" key="5">
    <source>
        <dbReference type="Proteomes" id="UP000295344"/>
    </source>
</evidence>
<dbReference type="AlphaFoldDB" id="A0A4R7FGS6"/>
<proteinExistence type="predicted"/>
<evidence type="ECO:0000313" key="4">
    <source>
        <dbReference type="EMBL" id="TDS75857.1"/>
    </source>
</evidence>